<organism evidence="1 2">
    <name type="scientific">Shewanella canadensis</name>
    <dbReference type="NCBI Taxonomy" id="271096"/>
    <lineage>
        <taxon>Bacteria</taxon>
        <taxon>Pseudomonadati</taxon>
        <taxon>Pseudomonadota</taxon>
        <taxon>Gammaproteobacteria</taxon>
        <taxon>Alteromonadales</taxon>
        <taxon>Shewanellaceae</taxon>
        <taxon>Shewanella</taxon>
    </lineage>
</organism>
<dbReference type="Proteomes" id="UP000267448">
    <property type="component" value="Unassembled WGS sequence"/>
</dbReference>
<dbReference type="AlphaFoldDB" id="A0A3S0LKI2"/>
<evidence type="ECO:0000313" key="1">
    <source>
        <dbReference type="EMBL" id="RTR37658.1"/>
    </source>
</evidence>
<keyword evidence="2" id="KW-1185">Reference proteome</keyword>
<dbReference type="EMBL" id="RXNU01000011">
    <property type="protein sequence ID" value="RTR37658.1"/>
    <property type="molecule type" value="Genomic_DNA"/>
</dbReference>
<proteinExistence type="predicted"/>
<accession>A0A3S0LKI2</accession>
<sequence length="269" mass="29630">MAGTPPPPGMHYRMYNTWYNADTINDDRGDDSGLDVDLDVFSQVHRIVHVTEKKIFGANWAYNVLVPMVKTDISIAPIGVNDSSSFSVGDIVLEPLALFWYQENYEAALGLALIAPTGDYDSTDAASPGKGYWSGMMTLGGTYYLDSEKSWSVSGLTRTIINGEQDETDVRPGSEFTIEGGIGKQFMLDHTWLIRPGISYCATWQISDDSQDGHGTVADERKEGYGIGGELNVLYLPWLLQGNIRYTNEFGAKNMTEGSSVVFTLTKSF</sequence>
<evidence type="ECO:0000313" key="2">
    <source>
        <dbReference type="Proteomes" id="UP000267448"/>
    </source>
</evidence>
<reference evidence="1 2" key="1">
    <citation type="submission" date="2018-12" db="EMBL/GenBank/DDBJ databases">
        <authorList>
            <person name="Yu L."/>
        </authorList>
    </citation>
    <scope>NUCLEOTIDE SEQUENCE [LARGE SCALE GENOMIC DNA]</scope>
    <source>
        <strain evidence="1 2">HAW-EB2</strain>
    </source>
</reference>
<protein>
    <submittedName>
        <fullName evidence="1">Transporter</fullName>
    </submittedName>
</protein>
<dbReference type="Pfam" id="PF13557">
    <property type="entry name" value="Phenol_MetA_deg"/>
    <property type="match status" value="1"/>
</dbReference>
<gene>
    <name evidence="1" type="ORF">EKG38_17775</name>
</gene>
<name>A0A3S0LKI2_9GAMM</name>
<dbReference type="OrthoDB" id="8639774at2"/>
<comment type="caution">
    <text evidence="1">The sequence shown here is derived from an EMBL/GenBank/DDBJ whole genome shotgun (WGS) entry which is preliminary data.</text>
</comment>
<dbReference type="InterPro" id="IPR025737">
    <property type="entry name" value="FApF"/>
</dbReference>